<dbReference type="Proteomes" id="UP001286456">
    <property type="component" value="Unassembled WGS sequence"/>
</dbReference>
<name>A0AAE0J5Q8_9PEZI</name>
<reference evidence="1" key="1">
    <citation type="journal article" date="2023" name="Mol. Phylogenet. Evol.">
        <title>Genome-scale phylogeny and comparative genomics of the fungal order Sordariales.</title>
        <authorList>
            <person name="Hensen N."/>
            <person name="Bonometti L."/>
            <person name="Westerberg I."/>
            <person name="Brannstrom I.O."/>
            <person name="Guillou S."/>
            <person name="Cros-Aarteil S."/>
            <person name="Calhoun S."/>
            <person name="Haridas S."/>
            <person name="Kuo A."/>
            <person name="Mondo S."/>
            <person name="Pangilinan J."/>
            <person name="Riley R."/>
            <person name="LaButti K."/>
            <person name="Andreopoulos B."/>
            <person name="Lipzen A."/>
            <person name="Chen C."/>
            <person name="Yan M."/>
            <person name="Daum C."/>
            <person name="Ng V."/>
            <person name="Clum A."/>
            <person name="Steindorff A."/>
            <person name="Ohm R.A."/>
            <person name="Martin F."/>
            <person name="Silar P."/>
            <person name="Natvig D.O."/>
            <person name="Lalanne C."/>
            <person name="Gautier V."/>
            <person name="Ament-Velasquez S.L."/>
            <person name="Kruys A."/>
            <person name="Hutchinson M.I."/>
            <person name="Powell A.J."/>
            <person name="Barry K."/>
            <person name="Miller A.N."/>
            <person name="Grigoriev I.V."/>
            <person name="Debuchy R."/>
            <person name="Gladieux P."/>
            <person name="Hiltunen Thoren M."/>
            <person name="Johannesson H."/>
        </authorList>
    </citation>
    <scope>NUCLEOTIDE SEQUENCE</scope>
    <source>
        <strain evidence="1">SMH4131-1</strain>
    </source>
</reference>
<reference evidence="1" key="2">
    <citation type="submission" date="2023-06" db="EMBL/GenBank/DDBJ databases">
        <authorList>
            <consortium name="Lawrence Berkeley National Laboratory"/>
            <person name="Haridas S."/>
            <person name="Hensen N."/>
            <person name="Bonometti L."/>
            <person name="Westerberg I."/>
            <person name="Brannstrom I.O."/>
            <person name="Guillou S."/>
            <person name="Cros-Aarteil S."/>
            <person name="Calhoun S."/>
            <person name="Kuo A."/>
            <person name="Mondo S."/>
            <person name="Pangilinan J."/>
            <person name="Riley R."/>
            <person name="Labutti K."/>
            <person name="Andreopoulos B."/>
            <person name="Lipzen A."/>
            <person name="Chen C."/>
            <person name="Yanf M."/>
            <person name="Daum C."/>
            <person name="Ng V."/>
            <person name="Clum A."/>
            <person name="Steindorff A."/>
            <person name="Ohm R."/>
            <person name="Martin F."/>
            <person name="Silar P."/>
            <person name="Natvig D."/>
            <person name="Lalanne C."/>
            <person name="Gautier V."/>
            <person name="Ament-Velasquez S.L."/>
            <person name="Kruys A."/>
            <person name="Hutchinson M.I."/>
            <person name="Powell A.J."/>
            <person name="Barry K."/>
            <person name="Miller A.N."/>
            <person name="Grigoriev I.V."/>
            <person name="Debuchy R."/>
            <person name="Gladieux P."/>
            <person name="Thoren M.H."/>
            <person name="Johannesson H."/>
        </authorList>
    </citation>
    <scope>NUCLEOTIDE SEQUENCE</scope>
    <source>
        <strain evidence="1">SMH4131-1</strain>
    </source>
</reference>
<accession>A0AAE0J5Q8</accession>
<proteinExistence type="predicted"/>
<gene>
    <name evidence="1" type="ORF">B0T19DRAFT_47249</name>
</gene>
<organism evidence="1 2">
    <name type="scientific">Cercophora scortea</name>
    <dbReference type="NCBI Taxonomy" id="314031"/>
    <lineage>
        <taxon>Eukaryota</taxon>
        <taxon>Fungi</taxon>
        <taxon>Dikarya</taxon>
        <taxon>Ascomycota</taxon>
        <taxon>Pezizomycotina</taxon>
        <taxon>Sordariomycetes</taxon>
        <taxon>Sordariomycetidae</taxon>
        <taxon>Sordariales</taxon>
        <taxon>Lasiosphaeriaceae</taxon>
        <taxon>Cercophora</taxon>
    </lineage>
</organism>
<comment type="caution">
    <text evidence="1">The sequence shown here is derived from an EMBL/GenBank/DDBJ whole genome shotgun (WGS) entry which is preliminary data.</text>
</comment>
<keyword evidence="2" id="KW-1185">Reference proteome</keyword>
<protein>
    <submittedName>
        <fullName evidence="1">Uncharacterized protein</fullName>
    </submittedName>
</protein>
<evidence type="ECO:0000313" key="2">
    <source>
        <dbReference type="Proteomes" id="UP001286456"/>
    </source>
</evidence>
<evidence type="ECO:0000313" key="1">
    <source>
        <dbReference type="EMBL" id="KAK3336696.1"/>
    </source>
</evidence>
<dbReference type="EMBL" id="JAUEPO010000001">
    <property type="protein sequence ID" value="KAK3336696.1"/>
    <property type="molecule type" value="Genomic_DNA"/>
</dbReference>
<sequence length="152" mass="16719">MGWEPGRILTVIRRMSTKEEGKRGQCSTATPYRKPVSAHRWHGILSSCPVIRCGPLRCRTSLHDLSKEGRVGVSSSAGWCVVYIHVDGLGDIFLRVVLVPAGPILDLDPCLLFLSVCRARRCYVCACVLCLVLESHRSCANRSLPLVDSIDA</sequence>
<dbReference type="AlphaFoldDB" id="A0AAE0J5Q8"/>